<evidence type="ECO:0000259" key="1">
    <source>
        <dbReference type="PROSITE" id="PS00622"/>
    </source>
</evidence>
<dbReference type="RefSeq" id="WP_115341139.1">
    <property type="nucleotide sequence ID" value="NZ_UGQB01000004.1"/>
</dbReference>
<protein>
    <submittedName>
        <fullName evidence="3">Transposase</fullName>
    </submittedName>
</protein>
<keyword evidence="4" id="KW-1185">Reference proteome</keyword>
<evidence type="ECO:0000313" key="3">
    <source>
        <dbReference type="EMBL" id="STZ70257.1"/>
    </source>
</evidence>
<dbReference type="PROSITE" id="PS00622">
    <property type="entry name" value="HTH_LUXR_1"/>
    <property type="match status" value="1"/>
</dbReference>
<dbReference type="InterPro" id="IPR000792">
    <property type="entry name" value="Tscrpt_reg_LuxR_C"/>
</dbReference>
<reference evidence="3 4" key="1">
    <citation type="submission" date="2018-06" db="EMBL/GenBank/DDBJ databases">
        <authorList>
            <consortium name="Pathogen Informatics"/>
            <person name="Doyle S."/>
        </authorList>
    </citation>
    <scope>NUCLEOTIDE SEQUENCE [LARGE SCALE GENOMIC DNA]</scope>
    <source>
        <strain evidence="3 4">NCTC12877</strain>
    </source>
</reference>
<dbReference type="Pfam" id="PF01710">
    <property type="entry name" value="HTH_Tnp_IS630"/>
    <property type="match status" value="1"/>
</dbReference>
<evidence type="ECO:0000313" key="4">
    <source>
        <dbReference type="Proteomes" id="UP000254065"/>
    </source>
</evidence>
<name>A0A378U531_9GAMM</name>
<accession>A0A378U531</accession>
<sequence length="92" mass="10604">MTYSLDFRKKALALINDKGMSYRKVASLLNVSTRTLQNWQQNIEIKPTKEVKPRKIDDEALLKDVEDYPYDYLYMLLLVSLASCIITTKTAG</sequence>
<evidence type="ECO:0000313" key="2">
    <source>
        <dbReference type="EMBL" id="STZ09679.1"/>
    </source>
</evidence>
<dbReference type="Proteomes" id="UP000254065">
    <property type="component" value="Unassembled WGS sequence"/>
</dbReference>
<dbReference type="SUPFAM" id="SSF46689">
    <property type="entry name" value="Homeodomain-like"/>
    <property type="match status" value="1"/>
</dbReference>
<dbReference type="OrthoDB" id="6658576at2"/>
<dbReference type="Gene3D" id="1.10.10.60">
    <property type="entry name" value="Homeodomain-like"/>
    <property type="match status" value="1"/>
</dbReference>
<proteinExistence type="predicted"/>
<dbReference type="AlphaFoldDB" id="A0A378U531"/>
<dbReference type="GO" id="GO:0006355">
    <property type="term" value="P:regulation of DNA-templated transcription"/>
    <property type="evidence" value="ECO:0007669"/>
    <property type="project" value="InterPro"/>
</dbReference>
<dbReference type="InterPro" id="IPR009057">
    <property type="entry name" value="Homeodomain-like_sf"/>
</dbReference>
<dbReference type="InterPro" id="IPR002622">
    <property type="entry name" value="Transposase_14"/>
</dbReference>
<dbReference type="EMBL" id="UGQB01000004">
    <property type="protein sequence ID" value="STZ09679.1"/>
    <property type="molecule type" value="Genomic_DNA"/>
</dbReference>
<organism evidence="3 4">
    <name type="scientific">Moraxella caprae</name>
    <dbReference type="NCBI Taxonomy" id="90240"/>
    <lineage>
        <taxon>Bacteria</taxon>
        <taxon>Pseudomonadati</taxon>
        <taxon>Pseudomonadota</taxon>
        <taxon>Gammaproteobacteria</taxon>
        <taxon>Moraxellales</taxon>
        <taxon>Moraxellaceae</taxon>
        <taxon>Moraxella</taxon>
    </lineage>
</organism>
<dbReference type="EMBL" id="UGQB01000006">
    <property type="protein sequence ID" value="STZ70257.1"/>
    <property type="molecule type" value="Genomic_DNA"/>
</dbReference>
<gene>
    <name evidence="2" type="ORF">NCTC12877_02704</name>
    <name evidence="3" type="ORF">NCTC12877_02731</name>
</gene>
<feature type="domain" description="HTH luxR-type" evidence="1">
    <location>
        <begin position="19"/>
        <end position="46"/>
    </location>
</feature>